<name>A0ABN6P938_9PROT</name>
<keyword evidence="3" id="KW-1185">Reference proteome</keyword>
<evidence type="ECO:0000313" key="3">
    <source>
        <dbReference type="Proteomes" id="UP000831327"/>
    </source>
</evidence>
<gene>
    <name evidence="2" type="ORF">Rmf_38420</name>
</gene>
<organism evidence="2 3">
    <name type="scientific">Roseomonas fluvialis</name>
    <dbReference type="NCBI Taxonomy" id="1750527"/>
    <lineage>
        <taxon>Bacteria</taxon>
        <taxon>Pseudomonadati</taxon>
        <taxon>Pseudomonadota</taxon>
        <taxon>Alphaproteobacteria</taxon>
        <taxon>Acetobacterales</taxon>
        <taxon>Roseomonadaceae</taxon>
        <taxon>Roseomonas</taxon>
    </lineage>
</organism>
<feature type="compositionally biased region" description="Basic and acidic residues" evidence="1">
    <location>
        <begin position="52"/>
        <end position="65"/>
    </location>
</feature>
<proteinExistence type="predicted"/>
<dbReference type="Proteomes" id="UP000831327">
    <property type="component" value="Chromosome"/>
</dbReference>
<dbReference type="EMBL" id="AP025637">
    <property type="protein sequence ID" value="BDG73913.1"/>
    <property type="molecule type" value="Genomic_DNA"/>
</dbReference>
<accession>A0ABN6P938</accession>
<evidence type="ECO:0000313" key="2">
    <source>
        <dbReference type="EMBL" id="BDG73913.1"/>
    </source>
</evidence>
<protein>
    <submittedName>
        <fullName evidence="2">Uncharacterized protein</fullName>
    </submittedName>
</protein>
<evidence type="ECO:0000256" key="1">
    <source>
        <dbReference type="SAM" id="MobiDB-lite"/>
    </source>
</evidence>
<reference evidence="2 3" key="1">
    <citation type="journal article" date="2016" name="Microbes Environ.">
        <title>Phylogenetically diverse aerobic anoxygenic phototrophic bacteria isolated from epilithic biofilms in Tama river, Japan.</title>
        <authorList>
            <person name="Hirose S."/>
            <person name="Matsuura K."/>
            <person name="Haruta S."/>
        </authorList>
    </citation>
    <scope>NUCLEOTIDE SEQUENCE [LARGE SCALE GENOMIC DNA]</scope>
    <source>
        <strain evidence="2 3">S08</strain>
    </source>
</reference>
<feature type="region of interest" description="Disordered" evidence="1">
    <location>
        <begin position="1"/>
        <end position="72"/>
    </location>
</feature>
<sequence>MTAPARGAHQAIGNSTCQTAAPRRVSDYAQARSGSAKRDRAQPASRRQRTSAWREAKPADAGARRLRDKGKK</sequence>